<accession>A0A8S9KV33</accession>
<dbReference type="PANTHER" id="PTHR45098">
    <property type="entry name" value="DNAJ DOMAIN CONTAINING PROTEIN, EXPRESSED"/>
    <property type="match status" value="1"/>
</dbReference>
<evidence type="ECO:0000256" key="1">
    <source>
        <dbReference type="SAM" id="MobiDB-lite"/>
    </source>
</evidence>
<reference evidence="2" key="1">
    <citation type="submission" date="2019-12" db="EMBL/GenBank/DDBJ databases">
        <title>Genome sequencing and annotation of Brassica cretica.</title>
        <authorList>
            <person name="Studholme D.J."/>
            <person name="Sarris P.F."/>
        </authorList>
    </citation>
    <scope>NUCLEOTIDE SEQUENCE</scope>
    <source>
        <strain evidence="2">PFS-001/15</strain>
        <tissue evidence="2">Leaf</tissue>
    </source>
</reference>
<dbReference type="Proteomes" id="UP000712281">
    <property type="component" value="Unassembled WGS sequence"/>
</dbReference>
<feature type="region of interest" description="Disordered" evidence="1">
    <location>
        <begin position="12"/>
        <end position="35"/>
    </location>
</feature>
<organism evidence="2 3">
    <name type="scientific">Brassica cretica</name>
    <name type="common">Mustard</name>
    <dbReference type="NCBI Taxonomy" id="69181"/>
    <lineage>
        <taxon>Eukaryota</taxon>
        <taxon>Viridiplantae</taxon>
        <taxon>Streptophyta</taxon>
        <taxon>Embryophyta</taxon>
        <taxon>Tracheophyta</taxon>
        <taxon>Spermatophyta</taxon>
        <taxon>Magnoliopsida</taxon>
        <taxon>eudicotyledons</taxon>
        <taxon>Gunneridae</taxon>
        <taxon>Pentapetalae</taxon>
        <taxon>rosids</taxon>
        <taxon>malvids</taxon>
        <taxon>Brassicales</taxon>
        <taxon>Brassicaceae</taxon>
        <taxon>Brassiceae</taxon>
        <taxon>Brassica</taxon>
    </lineage>
</organism>
<evidence type="ECO:0000313" key="2">
    <source>
        <dbReference type="EMBL" id="KAF2597912.1"/>
    </source>
</evidence>
<evidence type="ECO:0000313" key="3">
    <source>
        <dbReference type="Proteomes" id="UP000712281"/>
    </source>
</evidence>
<sequence length="139" mass="15346">MRLGVMMKKRSGFETPESCGGVDVKRKEDRSGAGVQLDKERGLQVSWDTIGEGYTVGRLREVFEKSSGVAATRTLCGDLSNPLLVVPLQRGQTDFVTAGKTSEAEPQSNIVGVGYQAYEDQVMERLRKVVVTVFNWIFL</sequence>
<protein>
    <submittedName>
        <fullName evidence="2">Uncharacterized protein</fullName>
    </submittedName>
</protein>
<dbReference type="AlphaFoldDB" id="A0A8S9KV33"/>
<dbReference type="EMBL" id="QGKW02000717">
    <property type="protein sequence ID" value="KAF2597912.1"/>
    <property type="molecule type" value="Genomic_DNA"/>
</dbReference>
<comment type="caution">
    <text evidence="2">The sequence shown here is derived from an EMBL/GenBank/DDBJ whole genome shotgun (WGS) entry which is preliminary data.</text>
</comment>
<feature type="compositionally biased region" description="Basic and acidic residues" evidence="1">
    <location>
        <begin position="23"/>
        <end position="35"/>
    </location>
</feature>
<dbReference type="PANTHER" id="PTHR45098:SF1">
    <property type="entry name" value="DNAJ DOMAIN CONTAINING PROTEIN, EXPRESSED"/>
    <property type="match status" value="1"/>
</dbReference>
<name>A0A8S9KV33_BRACR</name>
<proteinExistence type="predicted"/>
<gene>
    <name evidence="2" type="ORF">F2Q68_00012390</name>
</gene>